<organism evidence="2 3">
    <name type="scientific">Streptomyces rubradiris</name>
    <name type="common">Streptomyces achromogenes subsp. rubradiris</name>
    <dbReference type="NCBI Taxonomy" id="285531"/>
    <lineage>
        <taxon>Bacteria</taxon>
        <taxon>Bacillati</taxon>
        <taxon>Actinomycetota</taxon>
        <taxon>Actinomycetes</taxon>
        <taxon>Kitasatosporales</taxon>
        <taxon>Streptomycetaceae</taxon>
        <taxon>Streptomyces</taxon>
    </lineage>
</organism>
<evidence type="ECO:0000256" key="1">
    <source>
        <dbReference type="SAM" id="MobiDB-lite"/>
    </source>
</evidence>
<evidence type="ECO:0000313" key="2">
    <source>
        <dbReference type="EMBL" id="GHI56930.1"/>
    </source>
</evidence>
<name>A0ABQ3RM42_STRRR</name>
<reference evidence="3" key="1">
    <citation type="submission" date="2023-07" db="EMBL/GenBank/DDBJ databases">
        <title>Whole genome shotgun sequence of Streptomyces achromogenes subsp. rubradiris NBRC 14000.</title>
        <authorList>
            <person name="Komaki H."/>
            <person name="Tamura T."/>
        </authorList>
    </citation>
    <scope>NUCLEOTIDE SEQUENCE [LARGE SCALE GENOMIC DNA]</scope>
    <source>
        <strain evidence="3">NBRC 14000</strain>
    </source>
</reference>
<gene>
    <name evidence="2" type="ORF">Srubr_67760</name>
</gene>
<comment type="caution">
    <text evidence="2">The sequence shown here is derived from an EMBL/GenBank/DDBJ whole genome shotgun (WGS) entry which is preliminary data.</text>
</comment>
<dbReference type="Proteomes" id="UP000646738">
    <property type="component" value="Unassembled WGS sequence"/>
</dbReference>
<accession>A0ABQ3RM42</accession>
<protein>
    <submittedName>
        <fullName evidence="2">Uncharacterized protein</fullName>
    </submittedName>
</protein>
<evidence type="ECO:0000313" key="3">
    <source>
        <dbReference type="Proteomes" id="UP000646738"/>
    </source>
</evidence>
<proteinExistence type="predicted"/>
<dbReference type="EMBL" id="BNEA01000015">
    <property type="protein sequence ID" value="GHI56930.1"/>
    <property type="molecule type" value="Genomic_DNA"/>
</dbReference>
<feature type="region of interest" description="Disordered" evidence="1">
    <location>
        <begin position="32"/>
        <end position="96"/>
    </location>
</feature>
<sequence length="96" mass="9922">MQIRARAQEVPGPGEEGVDVFGEVPVIRSHAGNFRREPLPKPAAPLPPRRSRRAAPAAPGRTGVAGTPEPPEDTAFACGGVAARRPEGAVVGTAPR</sequence>
<keyword evidence="3" id="KW-1185">Reference proteome</keyword>